<evidence type="ECO:0000256" key="1">
    <source>
        <dbReference type="ARBA" id="ARBA00006545"/>
    </source>
</evidence>
<dbReference type="InterPro" id="IPR026847">
    <property type="entry name" value="VPS13"/>
</dbReference>
<proteinExistence type="inferred from homology"/>
<sequence>MRGTLRGDYKNFGLEFSVVDFTASEVRMDKSQHLVASQLKREIISLDATVDQKMHEQDLLLFFTFTKNPINNPGVNKELRMVLRPLEINMNLDCQWIGHLKGFMREVTTAPNVEKFWGELSLAYLNSLTLGKLALMAKAESAASGHENLDVDVAMHCPVLRIGIGDDADLLIDLGILSLRTDRLAGISRNKLKKRPLIQNGSAEDDFAPLGLRQMSIDDGSLNGGSRSSRVPSSVFRKPIRNLMFSSAVSLESIHASERTNRSFDGSLNLDDAFPAIDRGSERKNSQNESRIEELFYDKYQLRLQTGKISFSGESEVFDVSSGFELRTTIQKSIIPTDHTLCKLKAHTVVESIKLVLNEDLVSRFAVGYTMWKSLMKADVASQTYRRAVTKSLVSKDEVGRFIPNDDQVKHEYDSSSSETASEIDECEFFDAKEGAESVGGENTSGVWFEDHWIADAESVIDAGSRGSSNDRRFHRRQPSLSDVSSVSDHSKNRRSQLENGYLSAENLARLEEVGEDDSVAESGKEMDDDSFHSVMSAGGQAQLLTDLEESAKELEAKIEHLSAIMEENADTLVDINDPELPERRNIHKKTKRDIHRSKAELKALNAVCQDLQILLSDKGNNLAPELDKEEFAVVTIQQARTAKALIHAKQRNDSDESHRLVRHLNRELFKGSILLSELQITLRTGDHSSDVKHDGKISDFEFFASQVALALFHYANDTKIYFSLDQVAMSVTNVVDVHAVKPSLIFSGGSSDTPLPVRLPHLVAHSMEDRFIRGVMAIRKHRSSESSRRLAKSCKIRLVVGDVEMSPSHKSITLMLQSLVRVKAAMTSSESCIQTRDTPEPEDKQTEQLQRSHHYFDLALRLTSVRIVLTHEDKVTGAVVASESSLRLLLLASQIRNKFQGDFRCANAQLLDILSFENIETCRGSEILGRRDPYNFLFQLRLRSQLVPSDERSGWVVGVHTPDSDNKRGTCDVRNTHLGIKISPLSILASPDAFTKLSKSLCEIRQVFQKPRDLSKNQKKVSFIERIARQARLRWRFDLVLRRINIRFPDENKSEWNISDDIGTKMVVAFTTVLSVQESNIESGRISIRMGVTDISMIRSMDDWPILEPFTMIFELTLMSNFVSRLSEESRVDILPLLVMAGSPLNEIDVIMTRYGWGSIPSRECNDEKSTLVLKFSPLKINISVCIIAFINGILQSFKTNPSRKQEKKLEPNPTMSLLPSAKNMMGRNKFGLQVSFEDAEIQLLRANESKPIAYASRLISFTMTDVTVDYSQGEEVSASILIRDSALFDLSSGKGIRVIGEDPEARLGFPYFVRIKLYMHLEGVQTIRLHINWGKIQCLVLPSFFRSILDLKEGLKSLNGTNRASGETRGRKVNPYIRFLHHPNDINLILSADAETFECILASRDIIEYVKNGDKDPFGVVTFRWKASLSLAMALDCLKDSSVPWLTLNFDGIFTDEEDVDLFKDFSNNYLGNSSGLPVENVGYKLANAFSTKVNYKLSAFQVLRTNITLMELFNPSQKGFTVMPRICFKISQPIAGEQRITNPIDLVLVYKATGASIANRADDEFSEYEVKLAQLLLLEANFVDVLVYMGSKRLGGFSDSFSVSVKPILDMAKRKDTKRISQDNGISVPTDISSRFLKTPKLSDILKSSPSICRVQIEGFLVTCVPGGASRLNESPIIKFELSNILSGIAAVPVNLNLGMVPGKGTSEEDNSQRQYIAGSEMMNANVGGWIAFQITGHYHNRRLVAWEPFIEPWIADISFGIDLVEACRWEPTIKQEATITRTATESSLTEVSGVETPGTGKDRLREIGRLIRSPFQSLQSSTSSRKGSPDISHSDLCYLMLSSSARSILSSALYNSSGSQSDVESKIFNTMPSTSPIEWLQGFGKPTKTSSTRDDHGPFSISVILSDKMPLNVNLTGALIENVMGYLDNTKKTGSKAIVPHVIRNASGMTLRFREVLGTDRTKRKEKSAKIILADGSETPLTLKRSLSQTCDPHRAFIYLELGSFEDTVGRISNGDFAIPKGERSANFSFKASAKIPVDAVGVHRYPLDRNVNSRGDTNDDGSNSRALGWIIVRVALRGSVKVVSIESPFVLKNAADADLLCEVRDESGISLLWRCLVPKEECTDSNWKQDGVVSIPADIVPFIHDGSYRFSVTAISRSASFLHEADLTAIQYNAVEISTPPPFSPKSFGRGLVGEEEVILPALVSLGNNHSEGNEIFESDEKVHVTACAMVITLADIQDGVLLSMFQPATTETEA</sequence>
<protein>
    <submittedName>
        <fullName evidence="4">Uncharacterized protein</fullName>
    </submittedName>
</protein>
<dbReference type="GO" id="GO:0045053">
    <property type="term" value="P:protein retention in Golgi apparatus"/>
    <property type="evidence" value="ECO:0007669"/>
    <property type="project" value="TreeGrafter"/>
</dbReference>
<feature type="compositionally biased region" description="Basic and acidic residues" evidence="3">
    <location>
        <begin position="523"/>
        <end position="532"/>
    </location>
</feature>
<comment type="similarity">
    <text evidence="1">Belongs to the VPS13 family.</text>
</comment>
<evidence type="ECO:0000256" key="3">
    <source>
        <dbReference type="SAM" id="MobiDB-lite"/>
    </source>
</evidence>
<keyword evidence="5" id="KW-1185">Reference proteome</keyword>
<dbReference type="EMBL" id="CAACVS010000075">
    <property type="protein sequence ID" value="VEU36026.1"/>
    <property type="molecule type" value="Genomic_DNA"/>
</dbReference>
<evidence type="ECO:0000256" key="2">
    <source>
        <dbReference type="SAM" id="Coils"/>
    </source>
</evidence>
<dbReference type="PANTHER" id="PTHR16166:SF93">
    <property type="entry name" value="INTERMEMBRANE LIPID TRANSFER PROTEIN VPS13"/>
    <property type="match status" value="1"/>
</dbReference>
<feature type="region of interest" description="Disordered" evidence="3">
    <location>
        <begin position="464"/>
        <end position="501"/>
    </location>
</feature>
<dbReference type="GO" id="GO:0006623">
    <property type="term" value="P:protein targeting to vacuole"/>
    <property type="evidence" value="ECO:0007669"/>
    <property type="project" value="TreeGrafter"/>
</dbReference>
<organism evidence="4 5">
    <name type="scientific">Pseudo-nitzschia multistriata</name>
    <dbReference type="NCBI Taxonomy" id="183589"/>
    <lineage>
        <taxon>Eukaryota</taxon>
        <taxon>Sar</taxon>
        <taxon>Stramenopiles</taxon>
        <taxon>Ochrophyta</taxon>
        <taxon>Bacillariophyta</taxon>
        <taxon>Bacillariophyceae</taxon>
        <taxon>Bacillariophycidae</taxon>
        <taxon>Bacillariales</taxon>
        <taxon>Bacillariaceae</taxon>
        <taxon>Pseudo-nitzschia</taxon>
    </lineage>
</organism>
<evidence type="ECO:0000313" key="5">
    <source>
        <dbReference type="Proteomes" id="UP000291116"/>
    </source>
</evidence>
<keyword evidence="2" id="KW-0175">Coiled coil</keyword>
<feature type="region of interest" description="Disordered" evidence="3">
    <location>
        <begin position="514"/>
        <end position="533"/>
    </location>
</feature>
<accession>A0A448Z1W7</accession>
<dbReference type="PANTHER" id="PTHR16166">
    <property type="entry name" value="VACUOLAR PROTEIN SORTING-ASSOCIATED PROTEIN VPS13"/>
    <property type="match status" value="1"/>
</dbReference>
<name>A0A448Z1W7_9STRA</name>
<dbReference type="Proteomes" id="UP000291116">
    <property type="component" value="Unassembled WGS sequence"/>
</dbReference>
<feature type="coiled-coil region" evidence="2">
    <location>
        <begin position="545"/>
        <end position="572"/>
    </location>
</feature>
<gene>
    <name evidence="4" type="ORF">PSNMU_V1.4_AUG-EV-PASAV3_0027730</name>
</gene>
<dbReference type="OrthoDB" id="428159at2759"/>
<reference evidence="4 5" key="1">
    <citation type="submission" date="2019-01" db="EMBL/GenBank/DDBJ databases">
        <authorList>
            <person name="Ferrante I. M."/>
        </authorList>
    </citation>
    <scope>NUCLEOTIDE SEQUENCE [LARGE SCALE GENOMIC DNA]</scope>
    <source>
        <strain evidence="4 5">B856</strain>
    </source>
</reference>
<evidence type="ECO:0000313" key="4">
    <source>
        <dbReference type="EMBL" id="VEU36026.1"/>
    </source>
</evidence>